<organism evidence="2 3">
    <name type="scientific">Betabaculovirus altermyunipunctae</name>
    <dbReference type="NCBI Taxonomy" id="3051996"/>
    <lineage>
        <taxon>Viruses</taxon>
        <taxon>Viruses incertae sedis</taxon>
        <taxon>Naldaviricetes</taxon>
        <taxon>Lefavirales</taxon>
        <taxon>Baculoviridae</taxon>
        <taxon>Betabaculovirus</taxon>
    </lineage>
</organism>
<keyword evidence="3" id="KW-1185">Reference proteome</keyword>
<feature type="transmembrane region" description="Helical" evidence="1">
    <location>
        <begin position="65"/>
        <end position="82"/>
    </location>
</feature>
<dbReference type="Proteomes" id="UP000203651">
    <property type="component" value="Segment"/>
</dbReference>
<evidence type="ECO:0000313" key="2">
    <source>
        <dbReference type="EMBL" id="AQQ80394.1"/>
    </source>
</evidence>
<proteinExistence type="predicted"/>
<sequence length="92" mass="10499">MVTHARVKVKHYRLLNKVRGRNARSMGFCCDNCLDNIETTENFGDPESGLCGCSCCAKMCHSLCTLLFVGLLMFVGYYCYLYRHVITKSFIK</sequence>
<dbReference type="GeneID" id="39105805"/>
<keyword evidence="1" id="KW-0812">Transmembrane</keyword>
<keyword evidence="1" id="KW-0472">Membrane</keyword>
<dbReference type="EMBL" id="KX855660">
    <property type="protein sequence ID" value="AQQ80394.1"/>
    <property type="molecule type" value="Genomic_DNA"/>
</dbReference>
<reference evidence="2 3" key="1">
    <citation type="journal article" date="2017" name="PLoS ONE">
        <title>The Complete Genome Sequence of a Second Distinct Betabaculovirus from the True Armyworm, Mythimna unipuncta.</title>
        <authorList>
            <person name="Harrison R.L."/>
            <person name="Rowley D.L."/>
            <person name="Mowery J."/>
            <person name="Bauchan G.R."/>
            <person name="Theilmann D.A."/>
            <person name="Rohrmann G.F."/>
            <person name="Erlandson M.A."/>
        </authorList>
    </citation>
    <scope>NUCLEOTIDE SEQUENCE [LARGE SCALE GENOMIC DNA]</scope>
    <source>
        <strain evidence="2">MyunGV#8</strain>
    </source>
</reference>
<dbReference type="RefSeq" id="YP_009345845.1">
    <property type="nucleotide sequence ID" value="NC_033780.2"/>
</dbReference>
<evidence type="ECO:0000256" key="1">
    <source>
        <dbReference type="SAM" id="Phobius"/>
    </source>
</evidence>
<dbReference type="KEGG" id="vg:39105805"/>
<protein>
    <submittedName>
        <fullName evidence="2">ORF127</fullName>
    </submittedName>
</protein>
<accession>A0A1S5YEA0</accession>
<name>A0A1S5YEA0_9BBAC</name>
<keyword evidence="1" id="KW-1133">Transmembrane helix</keyword>
<evidence type="ECO:0000313" key="3">
    <source>
        <dbReference type="Proteomes" id="UP000203651"/>
    </source>
</evidence>